<dbReference type="PANTHER" id="PTHR31973">
    <property type="entry name" value="POLYPROTEIN, PUTATIVE-RELATED"/>
    <property type="match status" value="1"/>
</dbReference>
<proteinExistence type="predicted"/>
<dbReference type="Pfam" id="PF10551">
    <property type="entry name" value="MULE"/>
    <property type="match status" value="1"/>
</dbReference>
<reference evidence="2 3" key="1">
    <citation type="submission" date="2024-01" db="EMBL/GenBank/DDBJ databases">
        <title>The complete chloroplast genome sequence of Lithospermum erythrorhizon: insights into the phylogenetic relationship among Boraginaceae species and the maternal lineages of purple gromwells.</title>
        <authorList>
            <person name="Okada T."/>
            <person name="Watanabe K."/>
        </authorList>
    </citation>
    <scope>NUCLEOTIDE SEQUENCE [LARGE SCALE GENOMIC DNA]</scope>
</reference>
<dbReference type="AlphaFoldDB" id="A0AAV3PPB8"/>
<keyword evidence="3" id="KW-1185">Reference proteome</keyword>
<dbReference type="PANTHER" id="PTHR31973:SF187">
    <property type="entry name" value="MUTATOR TRANSPOSASE MUDRA PROTEIN"/>
    <property type="match status" value="1"/>
</dbReference>
<protein>
    <recommendedName>
        <fullName evidence="1">MULE transposase domain-containing protein</fullName>
    </recommendedName>
</protein>
<name>A0AAV3PPB8_LITER</name>
<comment type="caution">
    <text evidence="2">The sequence shown here is derived from an EMBL/GenBank/DDBJ whole genome shotgun (WGS) entry which is preliminary data.</text>
</comment>
<dbReference type="Proteomes" id="UP001454036">
    <property type="component" value="Unassembled WGS sequence"/>
</dbReference>
<dbReference type="InterPro" id="IPR018289">
    <property type="entry name" value="MULE_transposase_dom"/>
</dbReference>
<dbReference type="EMBL" id="BAABME010002086">
    <property type="protein sequence ID" value="GAA0152953.1"/>
    <property type="molecule type" value="Genomic_DNA"/>
</dbReference>
<evidence type="ECO:0000313" key="3">
    <source>
        <dbReference type="Proteomes" id="UP001454036"/>
    </source>
</evidence>
<evidence type="ECO:0000313" key="2">
    <source>
        <dbReference type="EMBL" id="GAA0152953.1"/>
    </source>
</evidence>
<feature type="domain" description="MULE transposase" evidence="1">
    <location>
        <begin position="62"/>
        <end position="128"/>
    </location>
</feature>
<organism evidence="2 3">
    <name type="scientific">Lithospermum erythrorhizon</name>
    <name type="common">Purple gromwell</name>
    <name type="synonym">Lithospermum officinale var. erythrorhizon</name>
    <dbReference type="NCBI Taxonomy" id="34254"/>
    <lineage>
        <taxon>Eukaryota</taxon>
        <taxon>Viridiplantae</taxon>
        <taxon>Streptophyta</taxon>
        <taxon>Embryophyta</taxon>
        <taxon>Tracheophyta</taxon>
        <taxon>Spermatophyta</taxon>
        <taxon>Magnoliopsida</taxon>
        <taxon>eudicotyledons</taxon>
        <taxon>Gunneridae</taxon>
        <taxon>Pentapetalae</taxon>
        <taxon>asterids</taxon>
        <taxon>lamiids</taxon>
        <taxon>Boraginales</taxon>
        <taxon>Boraginaceae</taxon>
        <taxon>Boraginoideae</taxon>
        <taxon>Lithospermeae</taxon>
        <taxon>Lithospermum</taxon>
    </lineage>
</organism>
<gene>
    <name evidence="2" type="ORF">LIER_11307</name>
</gene>
<evidence type="ECO:0000259" key="1">
    <source>
        <dbReference type="Pfam" id="PF10551"/>
    </source>
</evidence>
<accession>A0AAV3PPB8</accession>
<sequence length="142" mass="17018">MFHIKVRKNYTRNTKDKALKKINGDHLEQFDLAHTYSQEPMKAQPGSRCYVDYTKPEWPTDPCVFRRLYRKSCDSWKWFLEGLKEDLRITNQKQYVFISDKQKGLKKVMGEFLPNVAKRKCAQHIYMNIKKKSRGGHFLRDK</sequence>